<dbReference type="KEGG" id="spar:SPRG_03617"/>
<proteinExistence type="predicted"/>
<evidence type="ECO:0000313" key="3">
    <source>
        <dbReference type="Proteomes" id="UP000030745"/>
    </source>
</evidence>
<reference evidence="2 3" key="1">
    <citation type="journal article" date="2013" name="PLoS Genet.">
        <title>Distinctive expansion of potential virulence genes in the genome of the oomycete fish pathogen Saprolegnia parasitica.</title>
        <authorList>
            <person name="Jiang R.H."/>
            <person name="de Bruijn I."/>
            <person name="Haas B.J."/>
            <person name="Belmonte R."/>
            <person name="Lobach L."/>
            <person name="Christie J."/>
            <person name="van den Ackerveken G."/>
            <person name="Bottin A."/>
            <person name="Bulone V."/>
            <person name="Diaz-Moreno S.M."/>
            <person name="Dumas B."/>
            <person name="Fan L."/>
            <person name="Gaulin E."/>
            <person name="Govers F."/>
            <person name="Grenville-Briggs L.J."/>
            <person name="Horner N.R."/>
            <person name="Levin J.Z."/>
            <person name="Mammella M."/>
            <person name="Meijer H.J."/>
            <person name="Morris P."/>
            <person name="Nusbaum C."/>
            <person name="Oome S."/>
            <person name="Phillips A.J."/>
            <person name="van Rooyen D."/>
            <person name="Rzeszutek E."/>
            <person name="Saraiva M."/>
            <person name="Secombes C.J."/>
            <person name="Seidl M.F."/>
            <person name="Snel B."/>
            <person name="Stassen J.H."/>
            <person name="Sykes S."/>
            <person name="Tripathy S."/>
            <person name="van den Berg H."/>
            <person name="Vega-Arreguin J.C."/>
            <person name="Wawra S."/>
            <person name="Young S.K."/>
            <person name="Zeng Q."/>
            <person name="Dieguez-Uribeondo J."/>
            <person name="Russ C."/>
            <person name="Tyler B.M."/>
            <person name="van West P."/>
        </authorList>
    </citation>
    <scope>NUCLEOTIDE SEQUENCE [LARGE SCALE GENOMIC DNA]</scope>
    <source>
        <strain evidence="2 3">CBS 223.65</strain>
    </source>
</reference>
<dbReference type="InterPro" id="IPR003511">
    <property type="entry name" value="HORMA_dom"/>
</dbReference>
<gene>
    <name evidence="2" type="ORF">SPRG_03617</name>
</gene>
<keyword evidence="3" id="KW-1185">Reference proteome</keyword>
<dbReference type="InterPro" id="IPR045091">
    <property type="entry name" value="Mad2-like"/>
</dbReference>
<accession>A0A067CM10</accession>
<evidence type="ECO:0000313" key="2">
    <source>
        <dbReference type="EMBL" id="KDO31699.1"/>
    </source>
</evidence>
<dbReference type="PANTHER" id="PTHR11842:SF10">
    <property type="entry name" value="MITOTIC SPINDLE ASSEMBLY CHECKPOINT PROTEIN MAD2B"/>
    <property type="match status" value="1"/>
</dbReference>
<dbReference type="GeneID" id="24126109"/>
<name>A0A067CM10_SAPPC</name>
<dbReference type="STRING" id="695850.A0A067CM10"/>
<sequence>MTTLVDLVVEFLEVGVHEFIYGWQVYPPELFERCQKYSVPVHACRHPALGEYIHTMLESCRAWIRDGRLEKLHVAILAASGEVLDTCVFEVGVLASTKGELPLVAIEEAFRKALVHIASAPAVAVAPAGTPFTKSFRLYVDTYEESAVPETRVQEELQNSWVLAPDEPHVPGRALYPIASTASALPLRLNVYVVQEPRLQLTGEASSTATTP</sequence>
<dbReference type="VEuPathDB" id="FungiDB:SPRG_03617"/>
<dbReference type="RefSeq" id="XP_012197585.1">
    <property type="nucleotide sequence ID" value="XM_012342195.1"/>
</dbReference>
<dbReference type="OrthoDB" id="21254at2759"/>
<organism evidence="2 3">
    <name type="scientific">Saprolegnia parasitica (strain CBS 223.65)</name>
    <dbReference type="NCBI Taxonomy" id="695850"/>
    <lineage>
        <taxon>Eukaryota</taxon>
        <taxon>Sar</taxon>
        <taxon>Stramenopiles</taxon>
        <taxon>Oomycota</taxon>
        <taxon>Saprolegniomycetes</taxon>
        <taxon>Saprolegniales</taxon>
        <taxon>Saprolegniaceae</taxon>
        <taxon>Saprolegnia</taxon>
    </lineage>
</organism>
<dbReference type="EMBL" id="KK583197">
    <property type="protein sequence ID" value="KDO31699.1"/>
    <property type="molecule type" value="Genomic_DNA"/>
</dbReference>
<dbReference type="AlphaFoldDB" id="A0A067CM10"/>
<dbReference type="Proteomes" id="UP000030745">
    <property type="component" value="Unassembled WGS sequence"/>
</dbReference>
<dbReference type="InterPro" id="IPR036570">
    <property type="entry name" value="HORMA_dom_sf"/>
</dbReference>
<feature type="domain" description="HORMA" evidence="1">
    <location>
        <begin position="2"/>
        <end position="193"/>
    </location>
</feature>
<dbReference type="PANTHER" id="PTHR11842">
    <property type="entry name" value="MITOTIC SPINDLE ASSEMBLY CHECKPOINT PROTEIN MAD2"/>
    <property type="match status" value="1"/>
</dbReference>
<dbReference type="OMA" id="CEYIHSM"/>
<dbReference type="SUPFAM" id="SSF56019">
    <property type="entry name" value="The spindle assembly checkpoint protein mad2"/>
    <property type="match status" value="1"/>
</dbReference>
<dbReference type="Gene3D" id="3.30.900.10">
    <property type="entry name" value="HORMA domain"/>
    <property type="match status" value="1"/>
</dbReference>
<dbReference type="PROSITE" id="PS50815">
    <property type="entry name" value="HORMA"/>
    <property type="match status" value="1"/>
</dbReference>
<dbReference type="GO" id="GO:0016035">
    <property type="term" value="C:zeta DNA polymerase complex"/>
    <property type="evidence" value="ECO:0007669"/>
    <property type="project" value="TreeGrafter"/>
</dbReference>
<evidence type="ECO:0000259" key="1">
    <source>
        <dbReference type="PROSITE" id="PS50815"/>
    </source>
</evidence>
<protein>
    <recommendedName>
        <fullName evidence="1">HORMA domain-containing protein</fullName>
    </recommendedName>
</protein>